<sequence>MIPLISSHSSIRPGLRADTALRSLPLHPIDRPLSCALAMSSNPSDLKTEKGHGQPAPAEVVVRRSFFGLKSSFFAKSKNSVVQGGTFIVDNRTFFTMPLRKPKIDKKFNIEQVEQSRVELLREIIVRKRTRLHWANFDGRAVVVRVFEGPRAVKRRDRDIELNADLFHPNHLRIIAASSKKTTKPFVIYQGDLRTNAAHKVTHFLRGELGKTLVASWTMALDIVAAVQYLHSKPSIFAQLCPANIDVLLDVFGNVRLSLTAGATERHHFWHKRKVATIKRKAEVIVYDSLIYRVFQQAHSQIYGDCMAKDPAGFLPSQRLPRYGLRRTIEWEASPPLWTLQDIMNGLHAQIEPLKGVEEKDMPVYKFTHNAWYNVGSQVHRCPAYHREEIYLAADFAHTNMITEDFPALNERCVVCHQVVKAPGQSLCQRTPFDGHLSVYTIDDYFVHHEDGWSDDLAHQHPFGKILPESEEEEAWENFVYIVKKSRGLATEEDHAAWKAALSDAEKDFPRVRWHA</sequence>
<dbReference type="SUPFAM" id="SSF56112">
    <property type="entry name" value="Protein kinase-like (PK-like)"/>
    <property type="match status" value="1"/>
</dbReference>
<dbReference type="OrthoDB" id="3026831at2759"/>
<protein>
    <recommendedName>
        <fullName evidence="3">Protein kinase domain-containing protein</fullName>
    </recommendedName>
</protein>
<comment type="caution">
    <text evidence="1">The sequence shown here is derived from an EMBL/GenBank/DDBJ whole genome shotgun (WGS) entry which is preliminary data.</text>
</comment>
<name>A0A8H6S3R4_9AGAR</name>
<dbReference type="RefSeq" id="XP_037214948.1">
    <property type="nucleotide sequence ID" value="XM_037368980.1"/>
</dbReference>
<dbReference type="AlphaFoldDB" id="A0A8H6S3R4"/>
<proteinExistence type="predicted"/>
<evidence type="ECO:0000313" key="2">
    <source>
        <dbReference type="Proteomes" id="UP000636479"/>
    </source>
</evidence>
<accession>A0A8H6S3R4</accession>
<dbReference type="InterPro" id="IPR011009">
    <property type="entry name" value="Kinase-like_dom_sf"/>
</dbReference>
<dbReference type="EMBL" id="JACAZF010000012">
    <property type="protein sequence ID" value="KAF7292221.1"/>
    <property type="molecule type" value="Genomic_DNA"/>
</dbReference>
<dbReference type="Gene3D" id="1.10.510.10">
    <property type="entry name" value="Transferase(Phosphotransferase) domain 1"/>
    <property type="match status" value="1"/>
</dbReference>
<keyword evidence="2" id="KW-1185">Reference proteome</keyword>
<gene>
    <name evidence="1" type="ORF">MIND_01249500</name>
</gene>
<dbReference type="Proteomes" id="UP000636479">
    <property type="component" value="Unassembled WGS sequence"/>
</dbReference>
<dbReference type="GeneID" id="59351496"/>
<evidence type="ECO:0000313" key="1">
    <source>
        <dbReference type="EMBL" id="KAF7292221.1"/>
    </source>
</evidence>
<evidence type="ECO:0008006" key="3">
    <source>
        <dbReference type="Google" id="ProtNLM"/>
    </source>
</evidence>
<reference evidence="1" key="1">
    <citation type="submission" date="2020-05" db="EMBL/GenBank/DDBJ databases">
        <title>Mycena genomes resolve the evolution of fungal bioluminescence.</title>
        <authorList>
            <person name="Tsai I.J."/>
        </authorList>
    </citation>
    <scope>NUCLEOTIDE SEQUENCE</scope>
    <source>
        <strain evidence="1">171206Taipei</strain>
    </source>
</reference>
<organism evidence="1 2">
    <name type="scientific">Mycena indigotica</name>
    <dbReference type="NCBI Taxonomy" id="2126181"/>
    <lineage>
        <taxon>Eukaryota</taxon>
        <taxon>Fungi</taxon>
        <taxon>Dikarya</taxon>
        <taxon>Basidiomycota</taxon>
        <taxon>Agaricomycotina</taxon>
        <taxon>Agaricomycetes</taxon>
        <taxon>Agaricomycetidae</taxon>
        <taxon>Agaricales</taxon>
        <taxon>Marasmiineae</taxon>
        <taxon>Mycenaceae</taxon>
        <taxon>Mycena</taxon>
    </lineage>
</organism>